<dbReference type="AlphaFoldDB" id="A0A2B0TPB9"/>
<comment type="caution">
    <text evidence="1">The sequence shown here is derived from an EMBL/GenBank/DDBJ whole genome shotgun (WGS) entry which is preliminary data.</text>
</comment>
<dbReference type="RefSeq" id="WP_098500305.1">
    <property type="nucleotide sequence ID" value="NZ_NUXC01000026.1"/>
</dbReference>
<sequence>MLNTKVSILTKILNISLNTVYVEYVNPFPAKMMVGTLTKVNVVQNVKVKNFAIIDNTALKPGWVSTPFTSYPDADRINIVSGIYLQYTENCTVENVSGTNTKFPLVMANYTCRWFVMRRESNSSLLYF</sequence>
<evidence type="ECO:0000313" key="1">
    <source>
        <dbReference type="EMBL" id="PFU39299.1"/>
    </source>
</evidence>
<organism evidence="1 2">
    <name type="scientific">Bacillus cereus</name>
    <dbReference type="NCBI Taxonomy" id="1396"/>
    <lineage>
        <taxon>Bacteria</taxon>
        <taxon>Bacillati</taxon>
        <taxon>Bacillota</taxon>
        <taxon>Bacilli</taxon>
        <taxon>Bacillales</taxon>
        <taxon>Bacillaceae</taxon>
        <taxon>Bacillus</taxon>
        <taxon>Bacillus cereus group</taxon>
    </lineage>
</organism>
<protein>
    <submittedName>
        <fullName evidence="1">Uncharacterized protein</fullName>
    </submittedName>
</protein>
<reference evidence="1 2" key="1">
    <citation type="submission" date="2017-09" db="EMBL/GenBank/DDBJ databases">
        <title>Large-scale bioinformatics analysis of Bacillus genomes uncovers conserved roles of natural products in bacterial physiology.</title>
        <authorList>
            <consortium name="Agbiome Team Llc"/>
            <person name="Bleich R.M."/>
            <person name="Grubbs K.J."/>
            <person name="Santa Maria K.C."/>
            <person name="Allen S.E."/>
            <person name="Farag S."/>
            <person name="Shank E.A."/>
            <person name="Bowers A."/>
        </authorList>
    </citation>
    <scope>NUCLEOTIDE SEQUENCE [LARGE SCALE GENOMIC DNA]</scope>
    <source>
        <strain evidence="1 2">AFS061806</strain>
    </source>
</reference>
<gene>
    <name evidence="1" type="ORF">COK86_22785</name>
</gene>
<dbReference type="Proteomes" id="UP000224076">
    <property type="component" value="Unassembled WGS sequence"/>
</dbReference>
<name>A0A2B0TPB9_BACCE</name>
<proteinExistence type="predicted"/>
<dbReference type="EMBL" id="NVDG01000041">
    <property type="protein sequence ID" value="PFU39299.1"/>
    <property type="molecule type" value="Genomic_DNA"/>
</dbReference>
<evidence type="ECO:0000313" key="2">
    <source>
        <dbReference type="Proteomes" id="UP000224076"/>
    </source>
</evidence>
<accession>A0A2B0TPB9</accession>